<protein>
    <submittedName>
        <fullName evidence="1">Uncharacterized protein</fullName>
    </submittedName>
</protein>
<gene>
    <name evidence="1" type="ORF">BDN72DRAFT_961339</name>
</gene>
<evidence type="ECO:0000313" key="1">
    <source>
        <dbReference type="EMBL" id="TFK67014.1"/>
    </source>
</evidence>
<reference evidence="1 2" key="1">
    <citation type="journal article" date="2019" name="Nat. Ecol. Evol.">
        <title>Megaphylogeny resolves global patterns of mushroom evolution.</title>
        <authorList>
            <person name="Varga T."/>
            <person name="Krizsan K."/>
            <person name="Foldi C."/>
            <person name="Dima B."/>
            <person name="Sanchez-Garcia M."/>
            <person name="Sanchez-Ramirez S."/>
            <person name="Szollosi G.J."/>
            <person name="Szarkandi J.G."/>
            <person name="Papp V."/>
            <person name="Albert L."/>
            <person name="Andreopoulos W."/>
            <person name="Angelini C."/>
            <person name="Antonin V."/>
            <person name="Barry K.W."/>
            <person name="Bougher N.L."/>
            <person name="Buchanan P."/>
            <person name="Buyck B."/>
            <person name="Bense V."/>
            <person name="Catcheside P."/>
            <person name="Chovatia M."/>
            <person name="Cooper J."/>
            <person name="Damon W."/>
            <person name="Desjardin D."/>
            <person name="Finy P."/>
            <person name="Geml J."/>
            <person name="Haridas S."/>
            <person name="Hughes K."/>
            <person name="Justo A."/>
            <person name="Karasinski D."/>
            <person name="Kautmanova I."/>
            <person name="Kiss B."/>
            <person name="Kocsube S."/>
            <person name="Kotiranta H."/>
            <person name="LaButti K.M."/>
            <person name="Lechner B.E."/>
            <person name="Liimatainen K."/>
            <person name="Lipzen A."/>
            <person name="Lukacs Z."/>
            <person name="Mihaltcheva S."/>
            <person name="Morgado L.N."/>
            <person name="Niskanen T."/>
            <person name="Noordeloos M.E."/>
            <person name="Ohm R.A."/>
            <person name="Ortiz-Santana B."/>
            <person name="Ovrebo C."/>
            <person name="Racz N."/>
            <person name="Riley R."/>
            <person name="Savchenko A."/>
            <person name="Shiryaev A."/>
            <person name="Soop K."/>
            <person name="Spirin V."/>
            <person name="Szebenyi C."/>
            <person name="Tomsovsky M."/>
            <person name="Tulloss R.E."/>
            <person name="Uehling J."/>
            <person name="Grigoriev I.V."/>
            <person name="Vagvolgyi C."/>
            <person name="Papp T."/>
            <person name="Martin F.M."/>
            <person name="Miettinen O."/>
            <person name="Hibbett D.S."/>
            <person name="Nagy L.G."/>
        </authorList>
    </citation>
    <scope>NUCLEOTIDE SEQUENCE [LARGE SCALE GENOMIC DNA]</scope>
    <source>
        <strain evidence="1 2">NL-1719</strain>
    </source>
</reference>
<sequence>MPPEPTKTKLKRKSSRKEIEEYRFDATHARELELKRSRGEVIVPNVAGMAVQCDHRTSAELTFCAIRLKIKCDKQIPCQSCQRRGCAALCPNGSLATGQGTRFVLAATEHLHRRISALSGRVRQLEDALSSLQAKHYDEPHPLLKEDLVNPEDEEGLGGGDAMVVVAATAGGGGEGSTGIGPPTDVIDAFGTLAISDHGISRFFGPTGGSESLLIANLNLSSGSSNVAPDNIDAAASPAPSDPTNPLTLFSQSFPFTPLGKPTDIQHLIESHLPVWHRAQMLVDTYFEQVSWIFRGVTKPQVVEDMLPGIYKKPPPNASSENGGEDYTGPHNLALLFTIFSIGSLVQPTSTPSSSAPNSSQTSPSPPPTHPQAPLSINPSTSGSNSTPTLVTQAQANEEAEHYYQISRAALSLQPVLEKPSIVTIQTLHLMSIYNAMSGSDLRNETSMEMTWSLITLASHLSQTIGLHRDSARWGLSPKIVQRRRILFWDLFVADIWQSLNTGRPPSFSLAYIDCSFPQYDQEGFGSAFEVWQCRFAAECVADVTARTLTAEAPSYATILELDKKVRDFPMPEGFANLGSGGENVEEDLAISFQRCVLDHIRETVLMYIHRSFFAQAIIDSPVNPLKSAYAPSFLAAYRASSTILKSIREQFVIWPNTSARFWTMWTFAFSAAVVFGTVVTRGPRSPLASSAMSELEQACILFSKASVYSIRAAKALPILTKLLEKAKYTLANAAQNPEPSLNLSALADKSGLLWGVKQEDQHGTLAATSDQEDELAIFAGRTRFVSSNKKQGTSTNVGSNRGEVPAAPQAHKAQPYPTPMDTGAYDAEPPVQLQPTQSPPSQYSFITPQLSSSYCGDVAESSSNSGWAAQQQPQRTTNPVTIHSTLAPTQYSSQDYAMADRNPRPLVVGLSTSSSNSSTTVATPTSSGRGSAAGGPPLHYPYPMSVDRAPPPPPALQAEIYGHEWRRPSEGSVIEVDLRSRQLPPPEPVSHAHYNPVSYAQASSSHSHTRVQSQSHSQVVHDMPQSGGQTLSRRSSQRSLTGVAASSSAGYSYPAEAHQSIPAYSYPRPHHSQNPAHYPQLQGHVPPQHHQMQPMSQPQYIPSQSGFHQHEQQQRQQPTHLHQSGVPQGNVVQPYGYHVQTSELADLGLASRDSRLDERWSLFMADSGLLEGTNFRQD</sequence>
<keyword evidence="2" id="KW-1185">Reference proteome</keyword>
<accession>A0ACD3AMZ0</accession>
<proteinExistence type="predicted"/>
<organism evidence="1 2">
    <name type="scientific">Pluteus cervinus</name>
    <dbReference type="NCBI Taxonomy" id="181527"/>
    <lineage>
        <taxon>Eukaryota</taxon>
        <taxon>Fungi</taxon>
        <taxon>Dikarya</taxon>
        <taxon>Basidiomycota</taxon>
        <taxon>Agaricomycotina</taxon>
        <taxon>Agaricomycetes</taxon>
        <taxon>Agaricomycetidae</taxon>
        <taxon>Agaricales</taxon>
        <taxon>Pluteineae</taxon>
        <taxon>Pluteaceae</taxon>
        <taxon>Pluteus</taxon>
    </lineage>
</organism>
<dbReference type="EMBL" id="ML208388">
    <property type="protein sequence ID" value="TFK67014.1"/>
    <property type="molecule type" value="Genomic_DNA"/>
</dbReference>
<evidence type="ECO:0000313" key="2">
    <source>
        <dbReference type="Proteomes" id="UP000308600"/>
    </source>
</evidence>
<dbReference type="Proteomes" id="UP000308600">
    <property type="component" value="Unassembled WGS sequence"/>
</dbReference>
<name>A0ACD3AMZ0_9AGAR</name>